<feature type="compositionally biased region" description="Basic residues" evidence="3">
    <location>
        <begin position="89"/>
        <end position="100"/>
    </location>
</feature>
<dbReference type="PROSITE" id="PS50102">
    <property type="entry name" value="RRM"/>
    <property type="match status" value="1"/>
</dbReference>
<dbReference type="InterPro" id="IPR000504">
    <property type="entry name" value="RRM_dom"/>
</dbReference>
<dbReference type="Gene3D" id="3.30.70.330">
    <property type="match status" value="1"/>
</dbReference>
<dbReference type="PANTHER" id="PTHR23236:SF51">
    <property type="entry name" value="NUCLEOLAR PROTEIN 6"/>
    <property type="match status" value="1"/>
</dbReference>
<evidence type="ECO:0000256" key="2">
    <source>
        <dbReference type="PROSITE-ProRule" id="PRU00176"/>
    </source>
</evidence>
<organism evidence="5 6">
    <name type="scientific">Owenia fusiformis</name>
    <name type="common">Polychaete worm</name>
    <dbReference type="NCBI Taxonomy" id="6347"/>
    <lineage>
        <taxon>Eukaryota</taxon>
        <taxon>Metazoa</taxon>
        <taxon>Spiralia</taxon>
        <taxon>Lophotrochozoa</taxon>
        <taxon>Annelida</taxon>
        <taxon>Polychaeta</taxon>
        <taxon>Sedentaria</taxon>
        <taxon>Canalipalpata</taxon>
        <taxon>Sabellida</taxon>
        <taxon>Oweniida</taxon>
        <taxon>Oweniidae</taxon>
        <taxon>Owenia</taxon>
    </lineage>
</organism>
<dbReference type="GO" id="GO:0005730">
    <property type="term" value="C:nucleolus"/>
    <property type="evidence" value="ECO:0007669"/>
    <property type="project" value="TreeGrafter"/>
</dbReference>
<evidence type="ECO:0000313" key="6">
    <source>
        <dbReference type="Proteomes" id="UP000749559"/>
    </source>
</evidence>
<feature type="region of interest" description="Disordered" evidence="3">
    <location>
        <begin position="1"/>
        <end position="139"/>
    </location>
</feature>
<dbReference type="InterPro" id="IPR012677">
    <property type="entry name" value="Nucleotide-bd_a/b_plait_sf"/>
</dbReference>
<keyword evidence="1 2" id="KW-0694">RNA-binding</keyword>
<dbReference type="InterPro" id="IPR034228">
    <property type="entry name" value="Nop6_RRM"/>
</dbReference>
<feature type="compositionally biased region" description="Basic and acidic residues" evidence="3">
    <location>
        <begin position="1"/>
        <end position="28"/>
    </location>
</feature>
<dbReference type="OrthoDB" id="272703at2759"/>
<dbReference type="GO" id="GO:0042274">
    <property type="term" value="P:ribosomal small subunit biogenesis"/>
    <property type="evidence" value="ECO:0007669"/>
    <property type="project" value="TreeGrafter"/>
</dbReference>
<feature type="compositionally biased region" description="Basic and acidic residues" evidence="3">
    <location>
        <begin position="52"/>
        <end position="75"/>
    </location>
</feature>
<evidence type="ECO:0000256" key="3">
    <source>
        <dbReference type="SAM" id="MobiDB-lite"/>
    </source>
</evidence>
<dbReference type="GO" id="GO:0019843">
    <property type="term" value="F:rRNA binding"/>
    <property type="evidence" value="ECO:0007669"/>
    <property type="project" value="TreeGrafter"/>
</dbReference>
<gene>
    <name evidence="5" type="ORF">OFUS_LOCUS132</name>
</gene>
<sequence>MSKAEERANRRKAWWDKHRKKADGMFKEEPDDTVAAVSPVEQNGNNLCIKIQSKDQEDQDVKSEDKIDAQNDNKSESQAVAEEDSERPAKKRRRNKKSKNKDKVSNLLETKQESENNEKELDKSEKDSKETAKKPEKKAQKKSYVLFVGNLPYNVTKQQLEEHFIRTGGVKTIRLPTEKTTGKPRGFAYIEFKNNKAFMFALMLHHTELLGRQINVEFTSIGGNNKNRKDRLKLKNEAMAKYKLRPDEIYKPPTKKNFSKKFKQ</sequence>
<accession>A0A8S4MVE1</accession>
<keyword evidence="6" id="KW-1185">Reference proteome</keyword>
<proteinExistence type="predicted"/>
<dbReference type="AlphaFoldDB" id="A0A8S4MVE1"/>
<dbReference type="SUPFAM" id="SSF54928">
    <property type="entry name" value="RNA-binding domain, RBD"/>
    <property type="match status" value="1"/>
</dbReference>
<evidence type="ECO:0000256" key="1">
    <source>
        <dbReference type="ARBA" id="ARBA00022884"/>
    </source>
</evidence>
<reference evidence="5" key="1">
    <citation type="submission" date="2022-03" db="EMBL/GenBank/DDBJ databases">
        <authorList>
            <person name="Martin C."/>
        </authorList>
    </citation>
    <scope>NUCLEOTIDE SEQUENCE</scope>
</reference>
<evidence type="ECO:0000313" key="5">
    <source>
        <dbReference type="EMBL" id="CAH1772360.1"/>
    </source>
</evidence>
<feature type="compositionally biased region" description="Basic and acidic residues" evidence="3">
    <location>
        <begin position="110"/>
        <end position="138"/>
    </location>
</feature>
<protein>
    <recommendedName>
        <fullName evidence="4">RRM domain-containing protein</fullName>
    </recommendedName>
</protein>
<dbReference type="SMART" id="SM00360">
    <property type="entry name" value="RRM"/>
    <property type="match status" value="1"/>
</dbReference>
<dbReference type="Pfam" id="PF00076">
    <property type="entry name" value="RRM_1"/>
    <property type="match status" value="1"/>
</dbReference>
<name>A0A8S4MVE1_OWEFU</name>
<evidence type="ECO:0000259" key="4">
    <source>
        <dbReference type="PROSITE" id="PS50102"/>
    </source>
</evidence>
<dbReference type="PANTHER" id="PTHR23236">
    <property type="entry name" value="EUKARYOTIC TRANSLATION INITIATION FACTOR 4B/4H"/>
    <property type="match status" value="1"/>
</dbReference>
<comment type="caution">
    <text evidence="5">The sequence shown here is derived from an EMBL/GenBank/DDBJ whole genome shotgun (WGS) entry which is preliminary data.</text>
</comment>
<dbReference type="EMBL" id="CAIIXF020000001">
    <property type="protein sequence ID" value="CAH1772360.1"/>
    <property type="molecule type" value="Genomic_DNA"/>
</dbReference>
<feature type="domain" description="RRM" evidence="4">
    <location>
        <begin position="144"/>
        <end position="221"/>
    </location>
</feature>
<dbReference type="CDD" id="cd12400">
    <property type="entry name" value="RRM_Nop6"/>
    <property type="match status" value="1"/>
</dbReference>
<dbReference type="InterPro" id="IPR035979">
    <property type="entry name" value="RBD_domain_sf"/>
</dbReference>
<dbReference type="Proteomes" id="UP000749559">
    <property type="component" value="Unassembled WGS sequence"/>
</dbReference>